<dbReference type="AlphaFoldDB" id="A0A8H7XY91"/>
<dbReference type="EMBL" id="JAFIQS010000006">
    <property type="protein sequence ID" value="KAG5167805.1"/>
    <property type="molecule type" value="Genomic_DNA"/>
</dbReference>
<proteinExistence type="predicted"/>
<organism evidence="1">
    <name type="scientific">Psilocybe cubensis</name>
    <name type="common">Psychedelic mushroom</name>
    <name type="synonym">Stropharia cubensis</name>
    <dbReference type="NCBI Taxonomy" id="181762"/>
    <lineage>
        <taxon>Eukaryota</taxon>
        <taxon>Fungi</taxon>
        <taxon>Dikarya</taxon>
        <taxon>Basidiomycota</taxon>
        <taxon>Agaricomycotina</taxon>
        <taxon>Agaricomycetes</taxon>
        <taxon>Agaricomycetidae</taxon>
        <taxon>Agaricales</taxon>
        <taxon>Agaricineae</taxon>
        <taxon>Strophariaceae</taxon>
        <taxon>Psilocybe</taxon>
    </lineage>
</organism>
<gene>
    <name evidence="1" type="ORF">JR316_006396</name>
</gene>
<name>A0A8H7XY91_PSICU</name>
<dbReference type="SUPFAM" id="SSF53098">
    <property type="entry name" value="Ribonuclease H-like"/>
    <property type="match status" value="1"/>
</dbReference>
<comment type="caution">
    <text evidence="1">The sequence shown here is derived from an EMBL/GenBank/DDBJ whole genome shotgun (WGS) entry which is preliminary data.</text>
</comment>
<accession>A0A8H7XY91</accession>
<sequence>MESAHGYHAESDSHSALNTIKAMIRISERTPRYYRTDTQAFLQKYWRSPSLNTFNALLPVVAYTDASDWGIGFYLSSFKQSLAYSWIPGKAGIPIGPTGQVITSWAELIAVEMAIHTLIMLDAIDTLYPTVILSDNDGVVKALSSGYWTPNYGLDGIVKRIISTCYTHRIILDIRWIPSKANLADGASKGRFSSPQLREMEAIWENLYDPELTRLLMIPPHLRSLTEPIGF</sequence>
<reference evidence="1" key="1">
    <citation type="submission" date="2021-02" db="EMBL/GenBank/DDBJ databases">
        <title>Psilocybe cubensis genome.</title>
        <authorList>
            <person name="Mckernan K.J."/>
            <person name="Crawford S."/>
            <person name="Trippe A."/>
            <person name="Kane L.T."/>
            <person name="Mclaughlin S."/>
        </authorList>
    </citation>
    <scope>NUCLEOTIDE SEQUENCE [LARGE SCALE GENOMIC DNA]</scope>
    <source>
        <strain evidence="1">MGC-MH-2018</strain>
    </source>
</reference>
<evidence type="ECO:0008006" key="2">
    <source>
        <dbReference type="Google" id="ProtNLM"/>
    </source>
</evidence>
<protein>
    <recommendedName>
        <fullName evidence="2">Reverse transcriptase RNase H-like domain-containing protein</fullName>
    </recommendedName>
</protein>
<dbReference type="OrthoDB" id="3255824at2759"/>
<dbReference type="InterPro" id="IPR012337">
    <property type="entry name" value="RNaseH-like_sf"/>
</dbReference>
<evidence type="ECO:0000313" key="1">
    <source>
        <dbReference type="EMBL" id="KAG5167805.1"/>
    </source>
</evidence>